<feature type="compositionally biased region" description="Acidic residues" evidence="1">
    <location>
        <begin position="274"/>
        <end position="293"/>
    </location>
</feature>
<keyword evidence="4" id="KW-1185">Reference proteome</keyword>
<reference evidence="3 4" key="1">
    <citation type="submission" date="2020-08" db="EMBL/GenBank/DDBJ databases">
        <authorList>
            <person name="Newling K."/>
            <person name="Davey J."/>
            <person name="Forrester S."/>
        </authorList>
    </citation>
    <scope>NUCLEOTIDE SEQUENCE [LARGE SCALE GENOMIC DNA]</scope>
    <source>
        <strain evidence="4">Crithidia deanei Carvalho (ATCC PRA-265)</strain>
    </source>
</reference>
<feature type="signal peptide" evidence="2">
    <location>
        <begin position="1"/>
        <end position="22"/>
    </location>
</feature>
<feature type="region of interest" description="Disordered" evidence="1">
    <location>
        <begin position="268"/>
        <end position="300"/>
    </location>
</feature>
<name>A0A7G2CJC3_9TRYP</name>
<dbReference type="VEuPathDB" id="TriTrypDB:ADEAN_000747200"/>
<dbReference type="EMBL" id="LR877159">
    <property type="protein sequence ID" value="CAD2219958.1"/>
    <property type="molecule type" value="Genomic_DNA"/>
</dbReference>
<proteinExistence type="predicted"/>
<organism evidence="3 4">
    <name type="scientific">Angomonas deanei</name>
    <dbReference type="NCBI Taxonomy" id="59799"/>
    <lineage>
        <taxon>Eukaryota</taxon>
        <taxon>Discoba</taxon>
        <taxon>Euglenozoa</taxon>
        <taxon>Kinetoplastea</taxon>
        <taxon>Metakinetoplastina</taxon>
        <taxon>Trypanosomatida</taxon>
        <taxon>Trypanosomatidae</taxon>
        <taxon>Strigomonadinae</taxon>
        <taxon>Angomonas</taxon>
    </lineage>
</organism>
<gene>
    <name evidence="3" type="ORF">ADEAN_000747200</name>
</gene>
<dbReference type="Proteomes" id="UP000515908">
    <property type="component" value="Chromosome 15"/>
</dbReference>
<accession>A0A7G2CJC3</accession>
<evidence type="ECO:0000256" key="2">
    <source>
        <dbReference type="SAM" id="SignalP"/>
    </source>
</evidence>
<dbReference type="AlphaFoldDB" id="A0A7G2CJC3"/>
<feature type="chain" id="PRO_5029019684" evidence="2">
    <location>
        <begin position="23"/>
        <end position="300"/>
    </location>
</feature>
<sequence length="300" mass="33417">MELLTVIVFNLVLILHNKAKLARYFESICGVLCTSLSKTLARNEVNFRRAMTILCDDDASTFKALPDDADASMRATFKHLYCTVVGRLYESVGAKADGAKQAAVVESFLVDILERLLAEGDCKNMCYLLRETRRYKPSEKFATAVVQYVVKFIQSEELRDQDQEAAEVNRSLVPIALGWGYPELSQRITEATKADNVQESVKGAITEHYLQSFENTMTFLCTSCEEAQFDDIKCALEGIAKNKHSLGEEEIQLIERAVLMSLTAAATSLGDKGDSEEASEATESTDSENDDSESLFQRRL</sequence>
<evidence type="ECO:0000256" key="1">
    <source>
        <dbReference type="SAM" id="MobiDB-lite"/>
    </source>
</evidence>
<protein>
    <submittedName>
        <fullName evidence="3">Uncharacterized protein</fullName>
    </submittedName>
</protein>
<keyword evidence="2" id="KW-0732">Signal</keyword>
<evidence type="ECO:0000313" key="3">
    <source>
        <dbReference type="EMBL" id="CAD2219958.1"/>
    </source>
</evidence>
<evidence type="ECO:0000313" key="4">
    <source>
        <dbReference type="Proteomes" id="UP000515908"/>
    </source>
</evidence>